<name>A0A383B454_9ZZZZ</name>
<dbReference type="EMBL" id="UINC01197418">
    <property type="protein sequence ID" value="SVE14897.1"/>
    <property type="molecule type" value="Genomic_DNA"/>
</dbReference>
<feature type="compositionally biased region" description="Polar residues" evidence="1">
    <location>
        <begin position="17"/>
        <end position="36"/>
    </location>
</feature>
<organism evidence="2">
    <name type="scientific">marine metagenome</name>
    <dbReference type="NCBI Taxonomy" id="408172"/>
    <lineage>
        <taxon>unclassified sequences</taxon>
        <taxon>metagenomes</taxon>
        <taxon>ecological metagenomes</taxon>
    </lineage>
</organism>
<sequence length="43" mass="5042">EATENSMNLEKQFLSKEMSQLRQQVHYSQGSRNPTPGRTKKIY</sequence>
<proteinExistence type="predicted"/>
<dbReference type="AlphaFoldDB" id="A0A383B454"/>
<gene>
    <name evidence="2" type="ORF">METZ01_LOCUS467751</name>
</gene>
<feature type="region of interest" description="Disordered" evidence="1">
    <location>
        <begin position="1"/>
        <end position="43"/>
    </location>
</feature>
<evidence type="ECO:0000313" key="2">
    <source>
        <dbReference type="EMBL" id="SVE14897.1"/>
    </source>
</evidence>
<reference evidence="2" key="1">
    <citation type="submission" date="2018-05" db="EMBL/GenBank/DDBJ databases">
        <authorList>
            <person name="Lanie J.A."/>
            <person name="Ng W.-L."/>
            <person name="Kazmierczak K.M."/>
            <person name="Andrzejewski T.M."/>
            <person name="Davidsen T.M."/>
            <person name="Wayne K.J."/>
            <person name="Tettelin H."/>
            <person name="Glass J.I."/>
            <person name="Rusch D."/>
            <person name="Podicherti R."/>
            <person name="Tsui H.-C.T."/>
            <person name="Winkler M.E."/>
        </authorList>
    </citation>
    <scope>NUCLEOTIDE SEQUENCE</scope>
</reference>
<accession>A0A383B454</accession>
<feature type="non-terminal residue" evidence="2">
    <location>
        <position position="1"/>
    </location>
</feature>
<protein>
    <submittedName>
        <fullName evidence="2">Uncharacterized protein</fullName>
    </submittedName>
</protein>
<evidence type="ECO:0000256" key="1">
    <source>
        <dbReference type="SAM" id="MobiDB-lite"/>
    </source>
</evidence>